<dbReference type="RefSeq" id="XP_068355117.1">
    <property type="nucleotide sequence ID" value="XM_068507715.1"/>
</dbReference>
<dbReference type="VEuPathDB" id="TrichDB:TRFO_31062"/>
<sequence length="169" mass="19589">MLLFFFTCVRCLKDGKKSETCTQKSLILKGVIESSGYSTAAAKYSIQQCENYSISCIQDASQKFYNMPLHILLDSGPKKFCQAKHKKNYNSKRSNRCNWCLSSVALIKLWKNKMTDEKFIDYTKDYCKTCGRYHQGKGCNQIFREIKKSSHFDDNKICQELAMCPNFVF</sequence>
<name>A0A1J4JXH5_9EUKA</name>
<dbReference type="AlphaFoldDB" id="A0A1J4JXH5"/>
<gene>
    <name evidence="1" type="ORF">TRFO_31062</name>
</gene>
<dbReference type="SUPFAM" id="SSF47862">
    <property type="entry name" value="Saposin"/>
    <property type="match status" value="1"/>
</dbReference>
<reference evidence="1" key="1">
    <citation type="submission" date="2016-10" db="EMBL/GenBank/DDBJ databases">
        <authorList>
            <person name="Benchimol M."/>
            <person name="Almeida L.G."/>
            <person name="Vasconcelos A.T."/>
            <person name="Perreira-Neves A."/>
            <person name="Rosa I.A."/>
            <person name="Tasca T."/>
            <person name="Bogo M.R."/>
            <person name="de Souza W."/>
        </authorList>
    </citation>
    <scope>NUCLEOTIDE SEQUENCE [LARGE SCALE GENOMIC DNA]</scope>
    <source>
        <strain evidence="1">K</strain>
    </source>
</reference>
<keyword evidence="2" id="KW-1185">Reference proteome</keyword>
<dbReference type="InterPro" id="IPR011001">
    <property type="entry name" value="Saposin-like"/>
</dbReference>
<accession>A0A1J4JXH5</accession>
<evidence type="ECO:0000313" key="1">
    <source>
        <dbReference type="EMBL" id="OHT01981.1"/>
    </source>
</evidence>
<protein>
    <submittedName>
        <fullName evidence="1">Uncharacterized protein</fullName>
    </submittedName>
</protein>
<dbReference type="EMBL" id="MLAK01000887">
    <property type="protein sequence ID" value="OHT01981.1"/>
    <property type="molecule type" value="Genomic_DNA"/>
</dbReference>
<proteinExistence type="predicted"/>
<dbReference type="Proteomes" id="UP000179807">
    <property type="component" value="Unassembled WGS sequence"/>
</dbReference>
<evidence type="ECO:0000313" key="2">
    <source>
        <dbReference type="Proteomes" id="UP000179807"/>
    </source>
</evidence>
<comment type="caution">
    <text evidence="1">The sequence shown here is derived from an EMBL/GenBank/DDBJ whole genome shotgun (WGS) entry which is preliminary data.</text>
</comment>
<organism evidence="1 2">
    <name type="scientific">Tritrichomonas foetus</name>
    <dbReference type="NCBI Taxonomy" id="1144522"/>
    <lineage>
        <taxon>Eukaryota</taxon>
        <taxon>Metamonada</taxon>
        <taxon>Parabasalia</taxon>
        <taxon>Tritrichomonadida</taxon>
        <taxon>Tritrichomonadidae</taxon>
        <taxon>Tritrichomonas</taxon>
    </lineage>
</organism>
<dbReference type="GeneID" id="94842419"/>